<proteinExistence type="predicted"/>
<dbReference type="InterPro" id="IPR051091">
    <property type="entry name" value="O-Glucosyltr/Glycosyltrsf_90"/>
</dbReference>
<evidence type="ECO:0000313" key="4">
    <source>
        <dbReference type="Proteomes" id="UP001465976"/>
    </source>
</evidence>
<dbReference type="Proteomes" id="UP001465976">
    <property type="component" value="Unassembled WGS sequence"/>
</dbReference>
<protein>
    <recommendedName>
        <fullName evidence="2">Glycosyl transferase CAP10 domain-containing protein</fullName>
    </recommendedName>
</protein>
<dbReference type="PANTHER" id="PTHR12203:SF118">
    <property type="entry name" value="BETA-1,2-XYLOSYLTRANSFERASE 1"/>
    <property type="match status" value="1"/>
</dbReference>
<dbReference type="EMBL" id="JBAHYK010000064">
    <property type="protein sequence ID" value="KAL0579315.1"/>
    <property type="molecule type" value="Genomic_DNA"/>
</dbReference>
<evidence type="ECO:0000259" key="2">
    <source>
        <dbReference type="SMART" id="SM00672"/>
    </source>
</evidence>
<reference evidence="3 4" key="1">
    <citation type="submission" date="2024-02" db="EMBL/GenBank/DDBJ databases">
        <title>A draft genome for the cacao thread blight pathogen Marasmius crinis-equi.</title>
        <authorList>
            <person name="Cohen S.P."/>
            <person name="Baruah I.K."/>
            <person name="Amoako-Attah I."/>
            <person name="Bukari Y."/>
            <person name="Meinhardt L.W."/>
            <person name="Bailey B.A."/>
        </authorList>
    </citation>
    <scope>NUCLEOTIDE SEQUENCE [LARGE SCALE GENOMIC DNA]</scope>
    <source>
        <strain evidence="3 4">GH-76</strain>
    </source>
</reference>
<keyword evidence="1" id="KW-0175">Coiled coil</keyword>
<organism evidence="3 4">
    <name type="scientific">Marasmius crinis-equi</name>
    <dbReference type="NCBI Taxonomy" id="585013"/>
    <lineage>
        <taxon>Eukaryota</taxon>
        <taxon>Fungi</taxon>
        <taxon>Dikarya</taxon>
        <taxon>Basidiomycota</taxon>
        <taxon>Agaricomycotina</taxon>
        <taxon>Agaricomycetes</taxon>
        <taxon>Agaricomycetidae</taxon>
        <taxon>Agaricales</taxon>
        <taxon>Marasmiineae</taxon>
        <taxon>Marasmiaceae</taxon>
        <taxon>Marasmius</taxon>
    </lineage>
</organism>
<evidence type="ECO:0000313" key="3">
    <source>
        <dbReference type="EMBL" id="KAL0579315.1"/>
    </source>
</evidence>
<accession>A0ABR3FUY9</accession>
<name>A0ABR3FUY9_9AGAR</name>
<dbReference type="InterPro" id="IPR006598">
    <property type="entry name" value="CAP10"/>
</dbReference>
<keyword evidence="4" id="KW-1185">Reference proteome</keyword>
<dbReference type="PANTHER" id="PTHR12203">
    <property type="entry name" value="KDEL LYS-ASP-GLU-LEU CONTAINING - RELATED"/>
    <property type="match status" value="1"/>
</dbReference>
<comment type="caution">
    <text evidence="3">The sequence shown here is derived from an EMBL/GenBank/DDBJ whole genome shotgun (WGS) entry which is preliminary data.</text>
</comment>
<dbReference type="Pfam" id="PF05686">
    <property type="entry name" value="Glyco_transf_90"/>
    <property type="match status" value="1"/>
</dbReference>
<sequence>MSLTSPRTTRFVKYLVAAFILWQISAKTSYFFHVSVSVDQTPQFEQEELTVGDGDGSQYTAQPEYRQPEYHDFLDDEGDIIQPHHYHTNGFLEVNPAGGHPILELLERAEKEWKEKLARASKSLDEAVREYKRRYKRDPPKGFDKWWDYVEKHHVQLPDEYDQIHEDLQPFWGISPPELLEIQRELEAKKDSYTIGKNETSGVAVVRTSFQEGRYAQLIKGTTAVVDLLKDIEEYLPTFRATFSPHDGPNRLSDFEVRDAAVQAASVGARQSYHFSSFRQPAHAHNLAELTRKSLPRPTSLGWLSACPPTSPAGALRHPFTHKHNGRLNLDSLVPPSSESPIFPYPSSSSFRYPNVPSDTPHTKTFIFDHHKTMDPCNNPTLFWTHGQFLGHDNPSPEPHMVPEFSPCTTMIHHNIHIPTPYAWMSDLPAGDNPDWELREDERLMWRGSNTGIGHGKATRWKYSHRDWLVRWASETNGTVDVLFSGDDGAVGGPKAMRRARLNPSMIDASFAGKLQCWDDETCKALANLYTVSRRMSAKEAGNYKYVLDVDGNGWSGRFKRLITSKALVFKATVYPEWYTSRIQPWVHYVPVQVDLSDLYDVLMFFRGDPNGNGAHDDLAKRIALEGRRWSQTFWRREDLVAYFFRLMLEYTRVMSPNREELSYLS</sequence>
<feature type="coiled-coil region" evidence="1">
    <location>
        <begin position="103"/>
        <end position="134"/>
    </location>
</feature>
<evidence type="ECO:0000256" key="1">
    <source>
        <dbReference type="SAM" id="Coils"/>
    </source>
</evidence>
<gene>
    <name evidence="3" type="ORF">V5O48_002713</name>
</gene>
<feature type="domain" description="Glycosyl transferase CAP10" evidence="2">
    <location>
        <begin position="388"/>
        <end position="658"/>
    </location>
</feature>
<dbReference type="SMART" id="SM00672">
    <property type="entry name" value="CAP10"/>
    <property type="match status" value="1"/>
</dbReference>